<keyword evidence="6" id="KW-1185">Reference proteome</keyword>
<evidence type="ECO:0000256" key="1">
    <source>
        <dbReference type="ARBA" id="ARBA00023015"/>
    </source>
</evidence>
<dbReference type="SMART" id="SM00345">
    <property type="entry name" value="HTH_GNTR"/>
    <property type="match status" value="1"/>
</dbReference>
<comment type="caution">
    <text evidence="5">The sequence shown here is derived from an EMBL/GenBank/DDBJ whole genome shotgun (WGS) entry which is preliminary data.</text>
</comment>
<evidence type="ECO:0000259" key="4">
    <source>
        <dbReference type="PROSITE" id="PS50949"/>
    </source>
</evidence>
<feature type="domain" description="HTH gntR-type" evidence="4">
    <location>
        <begin position="17"/>
        <end position="84"/>
    </location>
</feature>
<gene>
    <name evidence="5" type="ORF">N5A92_18220</name>
</gene>
<dbReference type="SUPFAM" id="SSF46785">
    <property type="entry name" value="Winged helix' DNA-binding domain"/>
    <property type="match status" value="1"/>
</dbReference>
<dbReference type="Pfam" id="PF00392">
    <property type="entry name" value="GntR"/>
    <property type="match status" value="1"/>
</dbReference>
<dbReference type="InterPro" id="IPR036388">
    <property type="entry name" value="WH-like_DNA-bd_sf"/>
</dbReference>
<evidence type="ECO:0000313" key="6">
    <source>
        <dbReference type="Proteomes" id="UP001320831"/>
    </source>
</evidence>
<dbReference type="InterPro" id="IPR008920">
    <property type="entry name" value="TF_FadR/GntR_C"/>
</dbReference>
<protein>
    <submittedName>
        <fullName evidence="5">GntR family transcriptional regulator</fullName>
    </submittedName>
</protein>
<accession>A0ABT2LS88</accession>
<dbReference type="SUPFAM" id="SSF48008">
    <property type="entry name" value="GntR ligand-binding domain-like"/>
    <property type="match status" value="1"/>
</dbReference>
<dbReference type="PANTHER" id="PTHR43537">
    <property type="entry name" value="TRANSCRIPTIONAL REGULATOR, GNTR FAMILY"/>
    <property type="match status" value="1"/>
</dbReference>
<evidence type="ECO:0000256" key="2">
    <source>
        <dbReference type="ARBA" id="ARBA00023125"/>
    </source>
</evidence>
<sequence>MTIAMIGKKGREAPARVSKSAEVFEGIKRAIMLGEIAPGEALLELELAEYFGCSQGPVREALLNLQDEGLVVRMGHRGTRVSDCTRDEAVEMFRLRHGIETRGICRAVRRINDKGLEELRCYLAAMIKAARAKDEYALAKFDRSFHMCLFQAAGLPAVEPLLSRCILHNQRFKILHSGEQRDLSVTARRHESIIEALESRDEAAAARAIGHHVATIVDFGPTLFEQPSREESA</sequence>
<dbReference type="PROSITE" id="PS50949">
    <property type="entry name" value="HTH_GNTR"/>
    <property type="match status" value="1"/>
</dbReference>
<evidence type="ECO:0000256" key="3">
    <source>
        <dbReference type="ARBA" id="ARBA00023163"/>
    </source>
</evidence>
<dbReference type="InterPro" id="IPR000524">
    <property type="entry name" value="Tscrpt_reg_HTH_GntR"/>
</dbReference>
<dbReference type="Proteomes" id="UP001320831">
    <property type="component" value="Unassembled WGS sequence"/>
</dbReference>
<organism evidence="5 6">
    <name type="scientific">Chelativorans salis</name>
    <dbReference type="NCBI Taxonomy" id="2978478"/>
    <lineage>
        <taxon>Bacteria</taxon>
        <taxon>Pseudomonadati</taxon>
        <taxon>Pseudomonadota</taxon>
        <taxon>Alphaproteobacteria</taxon>
        <taxon>Hyphomicrobiales</taxon>
        <taxon>Phyllobacteriaceae</taxon>
        <taxon>Chelativorans</taxon>
    </lineage>
</organism>
<proteinExistence type="predicted"/>
<keyword evidence="3" id="KW-0804">Transcription</keyword>
<dbReference type="InterPro" id="IPR036390">
    <property type="entry name" value="WH_DNA-bd_sf"/>
</dbReference>
<dbReference type="InterPro" id="IPR011711">
    <property type="entry name" value="GntR_C"/>
</dbReference>
<keyword evidence="1" id="KW-0805">Transcription regulation</keyword>
<evidence type="ECO:0000313" key="5">
    <source>
        <dbReference type="EMBL" id="MCT7376964.1"/>
    </source>
</evidence>
<dbReference type="Pfam" id="PF07729">
    <property type="entry name" value="FCD"/>
    <property type="match status" value="1"/>
</dbReference>
<dbReference type="EMBL" id="JAOCZP010000005">
    <property type="protein sequence ID" value="MCT7376964.1"/>
    <property type="molecule type" value="Genomic_DNA"/>
</dbReference>
<name>A0ABT2LS88_9HYPH</name>
<keyword evidence="2" id="KW-0238">DNA-binding</keyword>
<dbReference type="PANTHER" id="PTHR43537:SF24">
    <property type="entry name" value="GLUCONATE OPERON TRANSCRIPTIONAL REPRESSOR"/>
    <property type="match status" value="1"/>
</dbReference>
<dbReference type="Gene3D" id="1.20.120.530">
    <property type="entry name" value="GntR ligand-binding domain-like"/>
    <property type="match status" value="1"/>
</dbReference>
<reference evidence="5 6" key="1">
    <citation type="submission" date="2022-09" db="EMBL/GenBank/DDBJ databases">
        <title>Chelativorans salina sp. nov., a novel slightly halophilic bacterium isolated from a saline lake sediment enrichment.</title>
        <authorList>
            <person name="Gao L."/>
            <person name="Fang B.-Z."/>
            <person name="Li W.-J."/>
        </authorList>
    </citation>
    <scope>NUCLEOTIDE SEQUENCE [LARGE SCALE GENOMIC DNA]</scope>
    <source>
        <strain evidence="5 6">EGI FJ00035</strain>
    </source>
</reference>
<dbReference type="SMART" id="SM00895">
    <property type="entry name" value="FCD"/>
    <property type="match status" value="1"/>
</dbReference>
<dbReference type="Gene3D" id="1.10.10.10">
    <property type="entry name" value="Winged helix-like DNA-binding domain superfamily/Winged helix DNA-binding domain"/>
    <property type="match status" value="1"/>
</dbReference>
<dbReference type="RefSeq" id="WP_260905227.1">
    <property type="nucleotide sequence ID" value="NZ_JAOCZP010000005.1"/>
</dbReference>